<dbReference type="GO" id="GO:0015074">
    <property type="term" value="P:DNA integration"/>
    <property type="evidence" value="ECO:0007669"/>
    <property type="project" value="InterPro"/>
</dbReference>
<accession>A0A803N3G9</accession>
<evidence type="ECO:0000259" key="1">
    <source>
        <dbReference type="PROSITE" id="PS50994"/>
    </source>
</evidence>
<evidence type="ECO:0000313" key="2">
    <source>
        <dbReference type="EnsemblPlants" id="AUR62039811-RA:cds"/>
    </source>
</evidence>
<dbReference type="Gene3D" id="3.30.420.10">
    <property type="entry name" value="Ribonuclease H-like superfamily/Ribonuclease H"/>
    <property type="match status" value="1"/>
</dbReference>
<dbReference type="GO" id="GO:0003676">
    <property type="term" value="F:nucleic acid binding"/>
    <property type="evidence" value="ECO:0007669"/>
    <property type="project" value="InterPro"/>
</dbReference>
<keyword evidence="3" id="KW-1185">Reference proteome</keyword>
<sequence>MAIRKRNRGAPQEPQLDLESIPEFPHIKFVAEFPNQKMRFQELKHRKVIPTRFIDRSLLAKLGIDSECRTLFSKLGMSQMFNMIHYTYEDITLEFLSSIDVVKGRDGLVTHVVYRLRTYFTGWTIFGWVEPNNVRADEVAILGSYLRYGDSDEAFWVKIAHLFALHIRKQGLNFPTVKPNGDRTNNTIVLGGLVTHLSLKEGFDECHHTPLPGPIMLDQHYFIATNWLSVELGYYKWLIGKTNRRDSTGPSLSSTAPPASPISSDNEAIMAGIRDLFSCLQTLETDYILSMHPIYDYFCWLGHIPRDLSHPSWYTFPDVGDIAATEKESTMNIYEIQANPTDEEDSWTKPLKDFLTDKVTPKGKVAAHAFIMKASKYCLISNILFKKLAADNGSQFIRKNTIKFRKEWNISLITSTPRYHQADGQAESSNKVLITNMKKRLEGAKGKSPDELPNILWANRTTSKGVTGHTPSLVYGCEAVIPIEVEVLNARYGLMTEDINQSELPYNLDTIEEIKDDVKMRMAAYYQEVARSFNKNVRIKFFKVGDWVLIKVYENTREIIAGKLAPNWEEPYEIMKVVGNGTYRLRNTEGK</sequence>
<dbReference type="Gramene" id="AUR62039811-RA">
    <property type="protein sequence ID" value="AUR62039811-RA:cds"/>
    <property type="gene ID" value="AUR62039811"/>
</dbReference>
<dbReference type="EnsemblPlants" id="AUR62039811-RA">
    <property type="protein sequence ID" value="AUR62039811-RA:cds"/>
    <property type="gene ID" value="AUR62039811"/>
</dbReference>
<evidence type="ECO:0000313" key="3">
    <source>
        <dbReference type="Proteomes" id="UP000596660"/>
    </source>
</evidence>
<dbReference type="SUPFAM" id="SSF53098">
    <property type="entry name" value="Ribonuclease H-like"/>
    <property type="match status" value="1"/>
</dbReference>
<dbReference type="PROSITE" id="PS50994">
    <property type="entry name" value="INTEGRASE"/>
    <property type="match status" value="1"/>
</dbReference>
<protein>
    <recommendedName>
        <fullName evidence="1">Integrase catalytic domain-containing protein</fullName>
    </recommendedName>
</protein>
<dbReference type="PANTHER" id="PTHR48475">
    <property type="entry name" value="RIBONUCLEASE H"/>
    <property type="match status" value="1"/>
</dbReference>
<dbReference type="AlphaFoldDB" id="A0A803N3G9"/>
<reference evidence="2" key="2">
    <citation type="submission" date="2021-03" db="UniProtKB">
        <authorList>
            <consortium name="EnsemblPlants"/>
        </authorList>
    </citation>
    <scope>IDENTIFICATION</scope>
</reference>
<dbReference type="InterPro" id="IPR004312">
    <property type="entry name" value="ATHILA_Orf1_C"/>
</dbReference>
<dbReference type="InterPro" id="IPR036397">
    <property type="entry name" value="RNaseH_sf"/>
</dbReference>
<dbReference type="Proteomes" id="UP000596660">
    <property type="component" value="Unplaced"/>
</dbReference>
<name>A0A803N3G9_CHEQI</name>
<reference evidence="2" key="1">
    <citation type="journal article" date="2017" name="Nature">
        <title>The genome of Chenopodium quinoa.</title>
        <authorList>
            <person name="Jarvis D.E."/>
            <person name="Ho Y.S."/>
            <person name="Lightfoot D.J."/>
            <person name="Schmoeckel S.M."/>
            <person name="Li B."/>
            <person name="Borm T.J.A."/>
            <person name="Ohyanagi H."/>
            <person name="Mineta K."/>
            <person name="Michell C.T."/>
            <person name="Saber N."/>
            <person name="Kharbatia N.M."/>
            <person name="Rupper R.R."/>
            <person name="Sharp A.R."/>
            <person name="Dally N."/>
            <person name="Boughton B.A."/>
            <person name="Woo Y.H."/>
            <person name="Gao G."/>
            <person name="Schijlen E.G.W.M."/>
            <person name="Guo X."/>
            <person name="Momin A.A."/>
            <person name="Negrao S."/>
            <person name="Al-Babili S."/>
            <person name="Gehring C."/>
            <person name="Roessner U."/>
            <person name="Jung C."/>
            <person name="Murphy K."/>
            <person name="Arold S.T."/>
            <person name="Gojobori T."/>
            <person name="van der Linden C.G."/>
            <person name="van Loo E.N."/>
            <person name="Jellen E.N."/>
            <person name="Maughan P.J."/>
            <person name="Tester M."/>
        </authorList>
    </citation>
    <scope>NUCLEOTIDE SEQUENCE [LARGE SCALE GENOMIC DNA]</scope>
    <source>
        <strain evidence="2">cv. PI 614886</strain>
    </source>
</reference>
<dbReference type="InterPro" id="IPR001584">
    <property type="entry name" value="Integrase_cat-core"/>
</dbReference>
<dbReference type="PANTHER" id="PTHR48475:SF2">
    <property type="entry name" value="RIBONUCLEASE H"/>
    <property type="match status" value="1"/>
</dbReference>
<proteinExistence type="predicted"/>
<feature type="domain" description="Integrase catalytic" evidence="1">
    <location>
        <begin position="386"/>
        <end position="479"/>
    </location>
</feature>
<organism evidence="2 3">
    <name type="scientific">Chenopodium quinoa</name>
    <name type="common">Quinoa</name>
    <dbReference type="NCBI Taxonomy" id="63459"/>
    <lineage>
        <taxon>Eukaryota</taxon>
        <taxon>Viridiplantae</taxon>
        <taxon>Streptophyta</taxon>
        <taxon>Embryophyta</taxon>
        <taxon>Tracheophyta</taxon>
        <taxon>Spermatophyta</taxon>
        <taxon>Magnoliopsida</taxon>
        <taxon>eudicotyledons</taxon>
        <taxon>Gunneridae</taxon>
        <taxon>Pentapetalae</taxon>
        <taxon>Caryophyllales</taxon>
        <taxon>Chenopodiaceae</taxon>
        <taxon>Chenopodioideae</taxon>
        <taxon>Atripliceae</taxon>
        <taxon>Chenopodium</taxon>
    </lineage>
</organism>
<dbReference type="Pfam" id="PF03078">
    <property type="entry name" value="ATHILA"/>
    <property type="match status" value="1"/>
</dbReference>
<dbReference type="InterPro" id="IPR012337">
    <property type="entry name" value="RNaseH-like_sf"/>
</dbReference>